<reference evidence="12" key="2">
    <citation type="submission" date="2021-08" db="EMBL/GenBank/DDBJ databases">
        <authorList>
            <person name="Eriksson T."/>
        </authorList>
    </citation>
    <scope>NUCLEOTIDE SEQUENCE</scope>
    <source>
        <strain evidence="12">Stoneville</strain>
        <tissue evidence="12">Whole head</tissue>
    </source>
</reference>
<dbReference type="PANTHER" id="PTHR11003">
    <property type="entry name" value="POTASSIUM CHANNEL, SUBFAMILY K"/>
    <property type="match status" value="1"/>
</dbReference>
<comment type="subcellular location">
    <subcellularLocation>
        <location evidence="1">Membrane</location>
        <topology evidence="1">Multi-pass membrane protein</topology>
    </subcellularLocation>
</comment>
<dbReference type="PANTHER" id="PTHR11003:SF352">
    <property type="entry name" value="BCDNA.GH04802-RELATED"/>
    <property type="match status" value="1"/>
</dbReference>
<comment type="caution">
    <text evidence="12">The sequence shown here is derived from an EMBL/GenBank/DDBJ whole genome shotgun (WGS) entry which is preliminary data.</text>
</comment>
<reference evidence="12" key="1">
    <citation type="journal article" date="2020" name="J Insects Food Feed">
        <title>The yellow mealworm (Tenebrio molitor) genome: a resource for the emerging insects as food and feed industry.</title>
        <authorList>
            <person name="Eriksson T."/>
            <person name="Andere A."/>
            <person name="Kelstrup H."/>
            <person name="Emery V."/>
            <person name="Picard C."/>
        </authorList>
    </citation>
    <scope>NUCLEOTIDE SEQUENCE</scope>
    <source>
        <strain evidence="12">Stoneville</strain>
        <tissue evidence="12">Whole head</tissue>
    </source>
</reference>
<keyword evidence="6 10" id="KW-0472">Membrane</keyword>
<dbReference type="Gene3D" id="1.10.287.70">
    <property type="match status" value="2"/>
</dbReference>
<evidence type="ECO:0000256" key="9">
    <source>
        <dbReference type="SAM" id="MobiDB-lite"/>
    </source>
</evidence>
<keyword evidence="5 8" id="KW-0406">Ion transport</keyword>
<dbReference type="GO" id="GO:0005886">
    <property type="term" value="C:plasma membrane"/>
    <property type="evidence" value="ECO:0007669"/>
    <property type="project" value="TreeGrafter"/>
</dbReference>
<keyword evidence="4 10" id="KW-1133">Transmembrane helix</keyword>
<dbReference type="GO" id="GO:0022841">
    <property type="term" value="F:potassium ion leak channel activity"/>
    <property type="evidence" value="ECO:0007669"/>
    <property type="project" value="TreeGrafter"/>
</dbReference>
<evidence type="ECO:0000256" key="7">
    <source>
        <dbReference type="ARBA" id="ARBA00023303"/>
    </source>
</evidence>
<organism evidence="12 13">
    <name type="scientific">Tenebrio molitor</name>
    <name type="common">Yellow mealworm beetle</name>
    <dbReference type="NCBI Taxonomy" id="7067"/>
    <lineage>
        <taxon>Eukaryota</taxon>
        <taxon>Metazoa</taxon>
        <taxon>Ecdysozoa</taxon>
        <taxon>Arthropoda</taxon>
        <taxon>Hexapoda</taxon>
        <taxon>Insecta</taxon>
        <taxon>Pterygota</taxon>
        <taxon>Neoptera</taxon>
        <taxon>Endopterygota</taxon>
        <taxon>Coleoptera</taxon>
        <taxon>Polyphaga</taxon>
        <taxon>Cucujiformia</taxon>
        <taxon>Tenebrionidae</taxon>
        <taxon>Tenebrio</taxon>
    </lineage>
</organism>
<evidence type="ECO:0000313" key="12">
    <source>
        <dbReference type="EMBL" id="KAH0818046.1"/>
    </source>
</evidence>
<evidence type="ECO:0000313" key="13">
    <source>
        <dbReference type="Proteomes" id="UP000719412"/>
    </source>
</evidence>
<evidence type="ECO:0000256" key="6">
    <source>
        <dbReference type="ARBA" id="ARBA00023136"/>
    </source>
</evidence>
<evidence type="ECO:0000256" key="4">
    <source>
        <dbReference type="ARBA" id="ARBA00022989"/>
    </source>
</evidence>
<protein>
    <recommendedName>
        <fullName evidence="11">Potassium channel domain-containing protein</fullName>
    </recommendedName>
</protein>
<dbReference type="InterPro" id="IPR013099">
    <property type="entry name" value="K_chnl_dom"/>
</dbReference>
<evidence type="ECO:0000256" key="1">
    <source>
        <dbReference type="ARBA" id="ARBA00004141"/>
    </source>
</evidence>
<evidence type="ECO:0000256" key="2">
    <source>
        <dbReference type="ARBA" id="ARBA00022448"/>
    </source>
</evidence>
<dbReference type="InterPro" id="IPR003280">
    <property type="entry name" value="2pore_dom_K_chnl"/>
</dbReference>
<feature type="transmembrane region" description="Helical" evidence="10">
    <location>
        <begin position="424"/>
        <end position="442"/>
    </location>
</feature>
<comment type="similarity">
    <text evidence="8">Belongs to the two pore domain potassium channel (TC 1.A.1.8) family.</text>
</comment>
<feature type="domain" description="Potassium channel" evidence="11">
    <location>
        <begin position="412"/>
        <end position="449"/>
    </location>
</feature>
<sequence length="899" mass="100891">MNGRGSEEFQTRMFLHPVVSYTIAGAFIFRYVEKRHQDQLRLDVLRIRNETVSKFWNKTLEMNTFAEADYKKLVVDELLLYQKRMVKFIQRGYDGAVESYSEKWSFAGAFLYSLTVITTIDEFVVCERVGRQGRRAGDILATGAANYAVYWTDFADLLDEWPPKSNKRSSPPPIRTRRPKPSRAKRESGCGAAEYRPTKTPSPVPIIYSGGGGSKFVPSNLRETIMALIKRQKEERRPCHGNSDAKTFRFARTAGGGGVGSLRKFPAEIRRTTTCQCTAIHLTHVTAINCTAHADPSNVSKRRGRARRRDNSLLFPHRTIIRLGVVRRSSSHQLHPLSITAFRTRRATSGKLGVIFGCRPRRAAHRQILCAGNDRRSGRPFIAYSSMMKPRSGCQGTLPAKFLITIRMELRYGNISPHTVEGKITTIVYAIIGMPLFLLYLSNIGDIMARSFKWIYANCCLCRWCPGVAKRRAERKRLRARLRQECDEEGVEEEEEGLEMRYDVYQQSESSQVTELGSQESYDVQTVTVPVTICLVIMVGYICGGALLFCKWEDWEFMDAFYFCFISLSTIGFGDLVPGDKIYRRGDGVDLVDEVFELSFIFCSMYLMLGMALIAMCFNLMQEEVIHKIRTTVRTVKYVVSNEARHWVRGEDERAPLVPYQVIAKKSKKGEQQVSTNEQPLCACSPPPRRPPCRKISLVSGAFQYSGENRGGNFVGRLVFPRFRRADPVSAVPNSHRFPQDSPQDVVPAQAAVAGGVPLIRVWGGGGAAAVHSGDELSRNRHLNKMQHNYSRNGKGAAYRPVGFTCNACFEYSEKYRVGVASGNNGTVQEDRFALWRTVARSGSVVSRSLNNIVIIIGASRCAVRRCLFAFEPGASCFLDLNCGVGLGEAEDVQAIALM</sequence>
<gene>
    <name evidence="12" type="ORF">GEV33_004745</name>
</gene>
<dbReference type="GO" id="GO:0030322">
    <property type="term" value="P:stabilization of membrane potential"/>
    <property type="evidence" value="ECO:0007669"/>
    <property type="project" value="TreeGrafter"/>
</dbReference>
<dbReference type="AlphaFoldDB" id="A0A8J6LMC9"/>
<evidence type="ECO:0000256" key="5">
    <source>
        <dbReference type="ARBA" id="ARBA00023065"/>
    </source>
</evidence>
<dbReference type="GO" id="GO:0015271">
    <property type="term" value="F:outward rectifier potassium channel activity"/>
    <property type="evidence" value="ECO:0007669"/>
    <property type="project" value="TreeGrafter"/>
</dbReference>
<keyword evidence="7 8" id="KW-0407">Ion channel</keyword>
<feature type="transmembrane region" description="Helical" evidence="10">
    <location>
        <begin position="560"/>
        <end position="578"/>
    </location>
</feature>
<evidence type="ECO:0000259" key="11">
    <source>
        <dbReference type="Pfam" id="PF07885"/>
    </source>
</evidence>
<feature type="transmembrane region" description="Helical" evidence="10">
    <location>
        <begin position="598"/>
        <end position="621"/>
    </location>
</feature>
<keyword evidence="2 8" id="KW-0813">Transport</keyword>
<name>A0A8J6LMC9_TENMO</name>
<evidence type="ECO:0000256" key="8">
    <source>
        <dbReference type="RuleBase" id="RU003857"/>
    </source>
</evidence>
<feature type="region of interest" description="Disordered" evidence="9">
    <location>
        <begin position="162"/>
        <end position="196"/>
    </location>
</feature>
<feature type="transmembrane region" description="Helical" evidence="10">
    <location>
        <begin position="14"/>
        <end position="32"/>
    </location>
</feature>
<dbReference type="PRINTS" id="PR01333">
    <property type="entry name" value="2POREKCHANEL"/>
</dbReference>
<dbReference type="Pfam" id="PF07885">
    <property type="entry name" value="Ion_trans_2"/>
    <property type="match status" value="2"/>
</dbReference>
<feature type="domain" description="Potassium channel" evidence="11">
    <location>
        <begin position="537"/>
        <end position="624"/>
    </location>
</feature>
<dbReference type="EMBL" id="JABDTM020018410">
    <property type="protein sequence ID" value="KAH0818046.1"/>
    <property type="molecule type" value="Genomic_DNA"/>
</dbReference>
<keyword evidence="13" id="KW-1185">Reference proteome</keyword>
<evidence type="ECO:0000256" key="10">
    <source>
        <dbReference type="SAM" id="Phobius"/>
    </source>
</evidence>
<proteinExistence type="inferred from homology"/>
<feature type="transmembrane region" description="Helical" evidence="10">
    <location>
        <begin position="527"/>
        <end position="548"/>
    </location>
</feature>
<dbReference type="Proteomes" id="UP000719412">
    <property type="component" value="Unassembled WGS sequence"/>
</dbReference>
<dbReference type="SUPFAM" id="SSF81324">
    <property type="entry name" value="Voltage-gated potassium channels"/>
    <property type="match status" value="3"/>
</dbReference>
<evidence type="ECO:0000256" key="3">
    <source>
        <dbReference type="ARBA" id="ARBA00022692"/>
    </source>
</evidence>
<accession>A0A8J6LMC9</accession>
<keyword evidence="3 8" id="KW-0812">Transmembrane</keyword>